<dbReference type="Proteomes" id="UP001597601">
    <property type="component" value="Unassembled WGS sequence"/>
</dbReference>
<evidence type="ECO:0000313" key="3">
    <source>
        <dbReference type="Proteomes" id="UP001597601"/>
    </source>
</evidence>
<dbReference type="EMBL" id="JBHUON010000003">
    <property type="protein sequence ID" value="MFD2863974.1"/>
    <property type="molecule type" value="Genomic_DNA"/>
</dbReference>
<protein>
    <submittedName>
        <fullName evidence="2">TolB family protein</fullName>
    </submittedName>
</protein>
<organism evidence="2 3">
    <name type="scientific">Mucilaginibacter antarcticus</name>
    <dbReference type="NCBI Taxonomy" id="1855725"/>
    <lineage>
        <taxon>Bacteria</taxon>
        <taxon>Pseudomonadati</taxon>
        <taxon>Bacteroidota</taxon>
        <taxon>Sphingobacteriia</taxon>
        <taxon>Sphingobacteriales</taxon>
        <taxon>Sphingobacteriaceae</taxon>
        <taxon>Mucilaginibacter</taxon>
    </lineage>
</organism>
<keyword evidence="1" id="KW-0732">Signal</keyword>
<proteinExistence type="predicted"/>
<name>A0ABW5XLZ1_9SPHI</name>
<dbReference type="PANTHER" id="PTHR36842:SF1">
    <property type="entry name" value="PROTEIN TOLB"/>
    <property type="match status" value="1"/>
</dbReference>
<feature type="signal peptide" evidence="1">
    <location>
        <begin position="1"/>
        <end position="27"/>
    </location>
</feature>
<dbReference type="RefSeq" id="WP_377124032.1">
    <property type="nucleotide sequence ID" value="NZ_JBHUON010000003.1"/>
</dbReference>
<sequence length="951" mass="107888">MLNYITKKSPYIVLTMLLVLVSYIASAQQIGGNPPSVKWNQINTPTARVIFSKGLDSTAQRIANVIAHMNSLTVATIGNKQKKVNILLQHQTVISNAYVGLAPFRSEFYLTPDQNSFELGTLSWPDQLAIHEFRHVQQYNNFNVGLSKGLSILFGQAGQALGNDIAIPNWFFEGDAVYNETLVSRQGRGRLPYFFNSFRSLWTAGKDYSWMKLRNGSLVDYVPNHYPLGYIMVAYGREKYGDLFWSKVTHDAAAFKSPIYPFQSAIKKYAGVNYKIFQTEAFNHFKQQFKADGVVKPTKKAQHFVVDEEYPAYINDTTIIYVKSTYSQRPHFVIRTGEVEHEVGAMSVSLDHYFSYRNGKVIYTTYKPDIRWGNRMYNDLMLLDLQTGLEHRITHKRRYFSPAFSADGKRIVAVQMDMSGKSQLHVLDAVTGKLITAFANPKKYTHTYPQFYDDKTIVSTSRDSVGFVNIVLTDIQTGERKFAGGSGTPVGFTKVKSDGILFTRTYELKDRMFLLKDYNLFELQSPAHNGQLSFYQPASTLNKIAWVAPTAYGFRINQADRKDTRLIERIDNGVYDAPDMGITSLTKDSAASILESMPADTFAIKPYRKTTGLFNFHSLLPTFSDPNYTVALQGENVLNTFQSQVMFNYNRNEGYKETGFDVVYAGLFPFISAGFDYTVDRRLLVQNINVYWNELDFHGGLQVPLNLSGGKNISGLTFGSSLHYSKTAFQEVYANVLNRSYTYVSNTISFSNHIQQARQNIYPRLGQTFTVDYRQAINGLKANQLFLAGNIFLPGLFKNHSFVTNLAHQQSGQDNVFSFTNNFPFSRGYVAENLFNQDKFGFNYHFPIAYPDAGIANLLYITRVRANAFYDQTHGSYFYTVKTIKGTSTVTETRSTSSNFRSAGAELYFDTKWFNQHPLTFGVRYSRLLDKNIFGGSNPNVIELVLPVSFF</sequence>
<comment type="caution">
    <text evidence="2">The sequence shown here is derived from an EMBL/GenBank/DDBJ whole genome shotgun (WGS) entry which is preliminary data.</text>
</comment>
<dbReference type="InterPro" id="IPR011042">
    <property type="entry name" value="6-blade_b-propeller_TolB-like"/>
</dbReference>
<evidence type="ECO:0000313" key="2">
    <source>
        <dbReference type="EMBL" id="MFD2863974.1"/>
    </source>
</evidence>
<dbReference type="SUPFAM" id="SSF82171">
    <property type="entry name" value="DPP6 N-terminal domain-like"/>
    <property type="match status" value="1"/>
</dbReference>
<dbReference type="Gene3D" id="2.120.10.30">
    <property type="entry name" value="TolB, C-terminal domain"/>
    <property type="match status" value="1"/>
</dbReference>
<dbReference type="PANTHER" id="PTHR36842">
    <property type="entry name" value="PROTEIN TOLB HOMOLOG"/>
    <property type="match status" value="1"/>
</dbReference>
<feature type="chain" id="PRO_5047463269" evidence="1">
    <location>
        <begin position="28"/>
        <end position="951"/>
    </location>
</feature>
<gene>
    <name evidence="2" type="ORF">ACFSYC_04670</name>
</gene>
<keyword evidence="3" id="KW-1185">Reference proteome</keyword>
<reference evidence="3" key="1">
    <citation type="journal article" date="2019" name="Int. J. Syst. Evol. Microbiol.">
        <title>The Global Catalogue of Microorganisms (GCM) 10K type strain sequencing project: providing services to taxonomists for standard genome sequencing and annotation.</title>
        <authorList>
            <consortium name="The Broad Institute Genomics Platform"/>
            <consortium name="The Broad Institute Genome Sequencing Center for Infectious Disease"/>
            <person name="Wu L."/>
            <person name="Ma J."/>
        </authorList>
    </citation>
    <scope>NUCLEOTIDE SEQUENCE [LARGE SCALE GENOMIC DNA]</scope>
    <source>
        <strain evidence="3">KCTC 52232</strain>
    </source>
</reference>
<accession>A0ABW5XLZ1</accession>
<evidence type="ECO:0000256" key="1">
    <source>
        <dbReference type="SAM" id="SignalP"/>
    </source>
</evidence>